<reference evidence="8 9" key="1">
    <citation type="submission" date="2024-09" db="EMBL/GenBank/DDBJ databases">
        <authorList>
            <person name="D'Angelo T."/>
        </authorList>
    </citation>
    <scope>NUCLEOTIDE SEQUENCE [LARGE SCALE GENOMIC DNA]</scope>
    <source>
        <strain evidence="8">SAG AM-311-F02</strain>
    </source>
</reference>
<dbReference type="Proteomes" id="UP001594288">
    <property type="component" value="Unassembled WGS sequence"/>
</dbReference>
<comment type="subcellular location">
    <subcellularLocation>
        <location evidence="5">Membrane</location>
        <topology evidence="5">Single-pass type II membrane protein</topology>
    </subcellularLocation>
</comment>
<comment type="catalytic activity">
    <reaction evidence="1 5">
        <text>Cleavage of hydrophobic, N-terminal signal or leader sequences from secreted and periplasmic proteins.</text>
        <dbReference type="EC" id="3.4.21.89"/>
    </reaction>
</comment>
<dbReference type="SUPFAM" id="SSF51306">
    <property type="entry name" value="LexA/Signal peptidase"/>
    <property type="match status" value="1"/>
</dbReference>
<keyword evidence="4 5" id="KW-0378">Hydrolase</keyword>
<comment type="caution">
    <text evidence="8">The sequence shown here is derived from an EMBL/GenBank/DDBJ whole genome shotgun (WGS) entry which is preliminary data.</text>
</comment>
<feature type="compositionally biased region" description="Basic residues" evidence="6">
    <location>
        <begin position="8"/>
        <end position="19"/>
    </location>
</feature>
<gene>
    <name evidence="8" type="primary">lepB</name>
    <name evidence="8" type="ORF">ACFL2Z_05065</name>
</gene>
<evidence type="ECO:0000256" key="6">
    <source>
        <dbReference type="SAM" id="MobiDB-lite"/>
    </source>
</evidence>
<dbReference type="InterPro" id="IPR000223">
    <property type="entry name" value="Pept_S26A_signal_pept_1"/>
</dbReference>
<dbReference type="PRINTS" id="PR00727">
    <property type="entry name" value="LEADERPTASE"/>
</dbReference>
<evidence type="ECO:0000256" key="2">
    <source>
        <dbReference type="ARBA" id="ARBA00009370"/>
    </source>
</evidence>
<name>A0ABV6YQR6_UNCEI</name>
<feature type="domain" description="Peptidase S26" evidence="7">
    <location>
        <begin position="29"/>
        <end position="198"/>
    </location>
</feature>
<evidence type="ECO:0000313" key="9">
    <source>
        <dbReference type="Proteomes" id="UP001594288"/>
    </source>
</evidence>
<protein>
    <recommendedName>
        <fullName evidence="3 5">Signal peptidase I</fullName>
        <ecNumber evidence="3 5">3.4.21.89</ecNumber>
    </recommendedName>
</protein>
<evidence type="ECO:0000313" key="8">
    <source>
        <dbReference type="EMBL" id="MFC1800257.1"/>
    </source>
</evidence>
<evidence type="ECO:0000256" key="1">
    <source>
        <dbReference type="ARBA" id="ARBA00000677"/>
    </source>
</evidence>
<dbReference type="InterPro" id="IPR019758">
    <property type="entry name" value="Pept_S26A_signal_pept_1_CS"/>
</dbReference>
<evidence type="ECO:0000256" key="5">
    <source>
        <dbReference type="RuleBase" id="RU362042"/>
    </source>
</evidence>
<dbReference type="GO" id="GO:0009003">
    <property type="term" value="F:signal peptidase activity"/>
    <property type="evidence" value="ECO:0007669"/>
    <property type="project" value="UniProtKB-EC"/>
</dbReference>
<dbReference type="PANTHER" id="PTHR43390:SF1">
    <property type="entry name" value="CHLOROPLAST PROCESSING PEPTIDASE"/>
    <property type="match status" value="1"/>
</dbReference>
<dbReference type="CDD" id="cd06530">
    <property type="entry name" value="S26_SPase_I"/>
    <property type="match status" value="1"/>
</dbReference>
<evidence type="ECO:0000256" key="3">
    <source>
        <dbReference type="ARBA" id="ARBA00013208"/>
    </source>
</evidence>
<dbReference type="Gene3D" id="2.10.109.10">
    <property type="entry name" value="Umud Fragment, subunit A"/>
    <property type="match status" value="1"/>
</dbReference>
<evidence type="ECO:0000259" key="7">
    <source>
        <dbReference type="Pfam" id="PF10502"/>
    </source>
</evidence>
<proteinExistence type="inferred from homology"/>
<dbReference type="InterPro" id="IPR019533">
    <property type="entry name" value="Peptidase_S26"/>
</dbReference>
<dbReference type="NCBIfam" id="TIGR02227">
    <property type="entry name" value="sigpep_I_bact"/>
    <property type="match status" value="1"/>
</dbReference>
<dbReference type="PROSITE" id="PS00761">
    <property type="entry name" value="SPASE_I_3"/>
    <property type="match status" value="1"/>
</dbReference>
<dbReference type="EC" id="3.4.21.89" evidence="3 5"/>
<organism evidence="8 9">
    <name type="scientific">Eiseniibacteriota bacterium</name>
    <dbReference type="NCBI Taxonomy" id="2212470"/>
    <lineage>
        <taxon>Bacteria</taxon>
        <taxon>Candidatus Eiseniibacteriota</taxon>
    </lineage>
</organism>
<dbReference type="EMBL" id="JBHPEI010000100">
    <property type="protein sequence ID" value="MFC1800257.1"/>
    <property type="molecule type" value="Genomic_DNA"/>
</dbReference>
<dbReference type="Pfam" id="PF10502">
    <property type="entry name" value="Peptidase_S26"/>
    <property type="match status" value="1"/>
</dbReference>
<keyword evidence="5" id="KW-0645">Protease</keyword>
<keyword evidence="9" id="KW-1185">Reference proteome</keyword>
<evidence type="ECO:0000256" key="4">
    <source>
        <dbReference type="ARBA" id="ARBA00022801"/>
    </source>
</evidence>
<accession>A0ABV6YQR6</accession>
<sequence length="217" mass="24964">MMAINSRKSSRGRKTGKGKRGSETKDVAMEWIKSIVIALILALITRAMVVQAFRIPTESMKETLLRGDFLLVNKFIYGSQVPFTDIRLPKMRGPKRGDVIVFKHPTEKKDYIKRCVGLPGDTVELKNDVLYVNDEPVDEPYRLLETSYVGHRANFGPVKVPEGNLFMLGDNRHNSADSRVWGMLDMKYLKGKAMVIYFSWNFDKRFPRFTRMGKLIR</sequence>
<feature type="region of interest" description="Disordered" evidence="6">
    <location>
        <begin position="1"/>
        <end position="23"/>
    </location>
</feature>
<comment type="similarity">
    <text evidence="2 5">Belongs to the peptidase S26 family.</text>
</comment>
<dbReference type="PANTHER" id="PTHR43390">
    <property type="entry name" value="SIGNAL PEPTIDASE I"/>
    <property type="match status" value="1"/>
</dbReference>
<dbReference type="InterPro" id="IPR036286">
    <property type="entry name" value="LexA/Signal_pep-like_sf"/>
</dbReference>